<keyword evidence="3" id="KW-0288">FMN</keyword>
<protein>
    <submittedName>
        <fullName evidence="7">FMN-linked oxidoreductase</fullName>
    </submittedName>
</protein>
<dbReference type="GeneID" id="89937297"/>
<dbReference type="CDD" id="cd02932">
    <property type="entry name" value="OYE_YqiM_FMN"/>
    <property type="match status" value="1"/>
</dbReference>
<dbReference type="Proteomes" id="UP001302812">
    <property type="component" value="Unassembled WGS sequence"/>
</dbReference>
<evidence type="ECO:0000256" key="4">
    <source>
        <dbReference type="ARBA" id="ARBA00022857"/>
    </source>
</evidence>
<dbReference type="InterPro" id="IPR001155">
    <property type="entry name" value="OxRdtase_FMN_N"/>
</dbReference>
<sequence length="425" mass="45932">MAKVTPAGENAEPQLRNEAAHGVCFYTPAQDPSAGTAASPQPSGKPVPKLFTPLQIRGMTMQNRIMVSPMCQYSAHEGFHTMWHTTHLGGIIQRGPGLTVVEATAVQANGRITPEDSGLWLDAHIDRLREHVAFAHSQGQKIAIQLSHAGRKASTVAPWLSRGSTATREAGGWPDDVVAPSAVAYDAHHPSPREMSLDEIEQVKADFVAAARRAVKAGFDAVEIHGAHGYLLHQFVSPASNRRTDRYGGEFDSRVRLALEVTEMVREAIPESMPLMYRISATDWLEEDDEVGPGWTVEDSIRLVPLLAERGVDVLDVSTAGNHPRQKIKGGPAYQAPFAMAIKKAVGDKMLVGTVGAITTGTLAEELVSGGPDPDKALDFVAAGRMFQKNPGLVWAWAEELQTSIYLPKQIGWGFGGRTSKPSHH</sequence>
<organism evidence="7 8">
    <name type="scientific">Canariomyces notabilis</name>
    <dbReference type="NCBI Taxonomy" id="2074819"/>
    <lineage>
        <taxon>Eukaryota</taxon>
        <taxon>Fungi</taxon>
        <taxon>Dikarya</taxon>
        <taxon>Ascomycota</taxon>
        <taxon>Pezizomycotina</taxon>
        <taxon>Sordariomycetes</taxon>
        <taxon>Sordariomycetidae</taxon>
        <taxon>Sordariales</taxon>
        <taxon>Chaetomiaceae</taxon>
        <taxon>Canariomyces</taxon>
    </lineage>
</organism>
<dbReference type="SUPFAM" id="SSF51395">
    <property type="entry name" value="FMN-linked oxidoreductases"/>
    <property type="match status" value="1"/>
</dbReference>
<keyword evidence="8" id="KW-1185">Reference proteome</keyword>
<gene>
    <name evidence="7" type="ORF">N656DRAFT_758194</name>
</gene>
<evidence type="ECO:0000313" key="7">
    <source>
        <dbReference type="EMBL" id="KAK4110149.1"/>
    </source>
</evidence>
<name>A0AAN6QKJ7_9PEZI</name>
<dbReference type="PANTHER" id="PTHR43303">
    <property type="entry name" value="NADPH DEHYDROGENASE C23G7.10C-RELATED"/>
    <property type="match status" value="1"/>
</dbReference>
<dbReference type="GO" id="GO:0050661">
    <property type="term" value="F:NADP binding"/>
    <property type="evidence" value="ECO:0007669"/>
    <property type="project" value="InterPro"/>
</dbReference>
<evidence type="ECO:0000256" key="3">
    <source>
        <dbReference type="ARBA" id="ARBA00022643"/>
    </source>
</evidence>
<keyword evidence="4" id="KW-0521">NADP</keyword>
<dbReference type="Pfam" id="PF00724">
    <property type="entry name" value="Oxidored_FMN"/>
    <property type="match status" value="1"/>
</dbReference>
<dbReference type="InterPro" id="IPR013785">
    <property type="entry name" value="Aldolase_TIM"/>
</dbReference>
<dbReference type="EMBL" id="MU853352">
    <property type="protein sequence ID" value="KAK4110149.1"/>
    <property type="molecule type" value="Genomic_DNA"/>
</dbReference>
<evidence type="ECO:0000256" key="1">
    <source>
        <dbReference type="ARBA" id="ARBA00001917"/>
    </source>
</evidence>
<reference evidence="7" key="1">
    <citation type="journal article" date="2023" name="Mol. Phylogenet. Evol.">
        <title>Genome-scale phylogeny and comparative genomics of the fungal order Sordariales.</title>
        <authorList>
            <person name="Hensen N."/>
            <person name="Bonometti L."/>
            <person name="Westerberg I."/>
            <person name="Brannstrom I.O."/>
            <person name="Guillou S."/>
            <person name="Cros-Aarteil S."/>
            <person name="Calhoun S."/>
            <person name="Haridas S."/>
            <person name="Kuo A."/>
            <person name="Mondo S."/>
            <person name="Pangilinan J."/>
            <person name="Riley R."/>
            <person name="LaButti K."/>
            <person name="Andreopoulos B."/>
            <person name="Lipzen A."/>
            <person name="Chen C."/>
            <person name="Yan M."/>
            <person name="Daum C."/>
            <person name="Ng V."/>
            <person name="Clum A."/>
            <person name="Steindorff A."/>
            <person name="Ohm R.A."/>
            <person name="Martin F."/>
            <person name="Silar P."/>
            <person name="Natvig D.O."/>
            <person name="Lalanne C."/>
            <person name="Gautier V."/>
            <person name="Ament-Velasquez S.L."/>
            <person name="Kruys A."/>
            <person name="Hutchinson M.I."/>
            <person name="Powell A.J."/>
            <person name="Barry K."/>
            <person name="Miller A.N."/>
            <person name="Grigoriev I.V."/>
            <person name="Debuchy R."/>
            <person name="Gladieux P."/>
            <person name="Hiltunen Thoren M."/>
            <person name="Johannesson H."/>
        </authorList>
    </citation>
    <scope>NUCLEOTIDE SEQUENCE</scope>
    <source>
        <strain evidence="7">CBS 508.74</strain>
    </source>
</reference>
<keyword evidence="2" id="KW-0285">Flavoprotein</keyword>
<dbReference type="PANTHER" id="PTHR43303:SF4">
    <property type="entry name" value="NADPH DEHYDROGENASE C23G7.10C-RELATED"/>
    <property type="match status" value="1"/>
</dbReference>
<evidence type="ECO:0000256" key="5">
    <source>
        <dbReference type="ARBA" id="ARBA00023002"/>
    </source>
</evidence>
<dbReference type="GO" id="GO:0010181">
    <property type="term" value="F:FMN binding"/>
    <property type="evidence" value="ECO:0007669"/>
    <property type="project" value="InterPro"/>
</dbReference>
<dbReference type="Gene3D" id="3.20.20.70">
    <property type="entry name" value="Aldolase class I"/>
    <property type="match status" value="1"/>
</dbReference>
<dbReference type="InterPro" id="IPR044152">
    <property type="entry name" value="YqjM-like"/>
</dbReference>
<feature type="domain" description="NADH:flavin oxidoreductase/NADH oxidase N-terminal" evidence="6">
    <location>
        <begin position="49"/>
        <end position="401"/>
    </location>
</feature>
<evidence type="ECO:0000313" key="8">
    <source>
        <dbReference type="Proteomes" id="UP001302812"/>
    </source>
</evidence>
<reference evidence="7" key="2">
    <citation type="submission" date="2023-05" db="EMBL/GenBank/DDBJ databases">
        <authorList>
            <consortium name="Lawrence Berkeley National Laboratory"/>
            <person name="Steindorff A."/>
            <person name="Hensen N."/>
            <person name="Bonometti L."/>
            <person name="Westerberg I."/>
            <person name="Brannstrom I.O."/>
            <person name="Guillou S."/>
            <person name="Cros-Aarteil S."/>
            <person name="Calhoun S."/>
            <person name="Haridas S."/>
            <person name="Kuo A."/>
            <person name="Mondo S."/>
            <person name="Pangilinan J."/>
            <person name="Riley R."/>
            <person name="Labutti K."/>
            <person name="Andreopoulos B."/>
            <person name="Lipzen A."/>
            <person name="Chen C."/>
            <person name="Yanf M."/>
            <person name="Daum C."/>
            <person name="Ng V."/>
            <person name="Clum A."/>
            <person name="Ohm R."/>
            <person name="Martin F."/>
            <person name="Silar P."/>
            <person name="Natvig D."/>
            <person name="Lalanne C."/>
            <person name="Gautier V."/>
            <person name="Ament-Velasquez S.L."/>
            <person name="Kruys A."/>
            <person name="Hutchinson M.I."/>
            <person name="Powell A.J."/>
            <person name="Barry K."/>
            <person name="Miller A.N."/>
            <person name="Grigoriev I.V."/>
            <person name="Debuchy R."/>
            <person name="Gladieux P."/>
            <person name="Thoren M.H."/>
            <person name="Johannesson H."/>
        </authorList>
    </citation>
    <scope>NUCLEOTIDE SEQUENCE</scope>
    <source>
        <strain evidence="7">CBS 508.74</strain>
    </source>
</reference>
<comment type="caution">
    <text evidence="7">The sequence shown here is derived from an EMBL/GenBank/DDBJ whole genome shotgun (WGS) entry which is preliminary data.</text>
</comment>
<evidence type="ECO:0000256" key="2">
    <source>
        <dbReference type="ARBA" id="ARBA00022630"/>
    </source>
</evidence>
<evidence type="ECO:0000259" key="6">
    <source>
        <dbReference type="Pfam" id="PF00724"/>
    </source>
</evidence>
<keyword evidence="5" id="KW-0560">Oxidoreductase</keyword>
<comment type="cofactor">
    <cofactor evidence="1">
        <name>FMN</name>
        <dbReference type="ChEBI" id="CHEBI:58210"/>
    </cofactor>
</comment>
<dbReference type="AlphaFoldDB" id="A0AAN6QKJ7"/>
<proteinExistence type="predicted"/>
<dbReference type="GO" id="GO:0003959">
    <property type="term" value="F:NADPH dehydrogenase activity"/>
    <property type="evidence" value="ECO:0007669"/>
    <property type="project" value="InterPro"/>
</dbReference>
<dbReference type="RefSeq" id="XP_064667719.1">
    <property type="nucleotide sequence ID" value="XM_064813172.1"/>
</dbReference>
<accession>A0AAN6QKJ7</accession>